<proteinExistence type="predicted"/>
<evidence type="ECO:0000313" key="6">
    <source>
        <dbReference type="EMBL" id="RFZ76032.1"/>
    </source>
</evidence>
<evidence type="ECO:0000256" key="3">
    <source>
        <dbReference type="ARBA" id="ARBA00022989"/>
    </source>
</evidence>
<comment type="caution">
    <text evidence="6">The sequence shown here is derived from an EMBL/GenBank/DDBJ whole genome shotgun (WGS) entry which is preliminary data.</text>
</comment>
<organism evidence="6 7">
    <name type="scientific">Lacrimispora amygdalina</name>
    <dbReference type="NCBI Taxonomy" id="253257"/>
    <lineage>
        <taxon>Bacteria</taxon>
        <taxon>Bacillati</taxon>
        <taxon>Bacillota</taxon>
        <taxon>Clostridia</taxon>
        <taxon>Lachnospirales</taxon>
        <taxon>Lachnospiraceae</taxon>
        <taxon>Lacrimispora</taxon>
    </lineage>
</organism>
<dbReference type="PANTHER" id="PTHR10361">
    <property type="entry name" value="SODIUM-BILE ACID COTRANSPORTER"/>
    <property type="match status" value="1"/>
</dbReference>
<dbReference type="InterPro" id="IPR004710">
    <property type="entry name" value="Bilac:Na_transpt"/>
</dbReference>
<gene>
    <name evidence="6" type="ORF">DS742_25880</name>
</gene>
<dbReference type="Proteomes" id="UP000260680">
    <property type="component" value="Unassembled WGS sequence"/>
</dbReference>
<evidence type="ECO:0000256" key="1">
    <source>
        <dbReference type="ARBA" id="ARBA00004141"/>
    </source>
</evidence>
<dbReference type="PANTHER" id="PTHR10361:SF28">
    <property type="entry name" value="P3 PROTEIN-RELATED"/>
    <property type="match status" value="1"/>
</dbReference>
<evidence type="ECO:0000256" key="4">
    <source>
        <dbReference type="ARBA" id="ARBA00023136"/>
    </source>
</evidence>
<feature type="transmembrane region" description="Helical" evidence="5">
    <location>
        <begin position="233"/>
        <end position="255"/>
    </location>
</feature>
<name>A0A3E2N4Y1_9FIRM</name>
<comment type="subcellular location">
    <subcellularLocation>
        <location evidence="1">Membrane</location>
        <topology evidence="1">Multi-pass membrane protein</topology>
    </subcellularLocation>
</comment>
<protein>
    <submittedName>
        <fullName evidence="6">Bile acid:sodium symporter family protein</fullName>
    </submittedName>
</protein>
<keyword evidence="2 5" id="KW-0812">Transmembrane</keyword>
<dbReference type="InterPro" id="IPR038770">
    <property type="entry name" value="Na+/solute_symporter_sf"/>
</dbReference>
<evidence type="ECO:0000313" key="7">
    <source>
        <dbReference type="Proteomes" id="UP000260680"/>
    </source>
</evidence>
<reference evidence="6 7" key="1">
    <citation type="submission" date="2018-07" db="EMBL/GenBank/DDBJ databases">
        <title>New species, Clostridium PI-S10-A1B.</title>
        <authorList>
            <person name="Krishna G."/>
            <person name="Summeta K."/>
            <person name="Shikha S."/>
            <person name="Prabhu P.B."/>
            <person name="Suresh K."/>
        </authorList>
    </citation>
    <scope>NUCLEOTIDE SEQUENCE [LARGE SCALE GENOMIC DNA]</scope>
    <source>
        <strain evidence="6 7">PI-S10-A1B</strain>
    </source>
</reference>
<dbReference type="AlphaFoldDB" id="A0A3E2N4Y1"/>
<dbReference type="GO" id="GO:0016020">
    <property type="term" value="C:membrane"/>
    <property type="evidence" value="ECO:0007669"/>
    <property type="project" value="UniProtKB-SubCell"/>
</dbReference>
<feature type="transmembrane region" description="Helical" evidence="5">
    <location>
        <begin position="300"/>
        <end position="324"/>
    </location>
</feature>
<accession>A0A3E2N4Y1</accession>
<dbReference type="Pfam" id="PF01758">
    <property type="entry name" value="SBF"/>
    <property type="match status" value="1"/>
</dbReference>
<keyword evidence="4 5" id="KW-0472">Membrane</keyword>
<evidence type="ECO:0000256" key="5">
    <source>
        <dbReference type="SAM" id="Phobius"/>
    </source>
</evidence>
<dbReference type="InterPro" id="IPR002657">
    <property type="entry name" value="BilAc:Na_symport/Acr3"/>
</dbReference>
<feature type="transmembrane region" description="Helical" evidence="5">
    <location>
        <begin position="12"/>
        <end position="37"/>
    </location>
</feature>
<feature type="transmembrane region" description="Helical" evidence="5">
    <location>
        <begin position="80"/>
        <end position="100"/>
    </location>
</feature>
<feature type="transmembrane region" description="Helical" evidence="5">
    <location>
        <begin position="209"/>
        <end position="227"/>
    </location>
</feature>
<feature type="transmembrane region" description="Helical" evidence="5">
    <location>
        <begin position="137"/>
        <end position="163"/>
    </location>
</feature>
<keyword evidence="3 5" id="KW-1133">Transmembrane helix</keyword>
<dbReference type="Gene3D" id="1.20.1530.20">
    <property type="match status" value="1"/>
</dbReference>
<feature type="transmembrane region" description="Helical" evidence="5">
    <location>
        <begin position="175"/>
        <end position="197"/>
    </location>
</feature>
<evidence type="ECO:0000256" key="2">
    <source>
        <dbReference type="ARBA" id="ARBA00022692"/>
    </source>
</evidence>
<dbReference type="EMBL" id="QOHO01000107">
    <property type="protein sequence ID" value="RFZ76032.1"/>
    <property type="molecule type" value="Genomic_DNA"/>
</dbReference>
<feature type="transmembrane region" description="Helical" evidence="5">
    <location>
        <begin position="49"/>
        <end position="68"/>
    </location>
</feature>
<dbReference type="RefSeq" id="WP_117419807.1">
    <property type="nucleotide sequence ID" value="NZ_QOHO01000107.1"/>
</dbReference>
<dbReference type="OrthoDB" id="9806785at2"/>
<sequence length="340" mass="36318">MKTLQKVSHFLSNYTSLVVIAIAVVTFLCPVIMQWVNFTLFVDPVSNKFTWQSIIIGIIMFSMGLTLTKEDFHILAQRPFDICIGAIAQYLIMPFLAFAISRVLQLPDAIALGLILVGCCPGGVSSNIMSYLCGGDVAFSVGMTTVSTLLSPVATPLLVSFLASGTQITINGIPMFISIIETVILPVALGFILNYFLGKKALFMEFQKIMPGIAVLGLACVVGGVISSQGSNFFRSGVIIFLAVLLHNGLGYLLGYLAGSVTGMNYSKRKTISIEVGMQNAGLATNLATTTAQFASAPQAAIICAVSCVWHSISGTLLAGLFAWRDKHKEKKVSTNPVKA</sequence>
<feature type="transmembrane region" description="Helical" evidence="5">
    <location>
        <begin position="106"/>
        <end position="125"/>
    </location>
</feature>